<dbReference type="KEGG" id="aswu:HUW51_16060"/>
<name>A0A7G7GAH7_9BACT</name>
<proteinExistence type="predicted"/>
<gene>
    <name evidence="1" type="ORF">HUW51_16060</name>
</gene>
<dbReference type="AlphaFoldDB" id="A0A7G7GAH7"/>
<dbReference type="EMBL" id="CP055156">
    <property type="protein sequence ID" value="QNF34161.1"/>
    <property type="molecule type" value="Genomic_DNA"/>
</dbReference>
<organism evidence="1 2">
    <name type="scientific">Adhaeribacter swui</name>
    <dbReference type="NCBI Taxonomy" id="2086471"/>
    <lineage>
        <taxon>Bacteria</taxon>
        <taxon>Pseudomonadati</taxon>
        <taxon>Bacteroidota</taxon>
        <taxon>Cytophagia</taxon>
        <taxon>Cytophagales</taxon>
        <taxon>Hymenobacteraceae</taxon>
        <taxon>Adhaeribacter</taxon>
    </lineage>
</organism>
<accession>A0A7G7GAH7</accession>
<keyword evidence="2" id="KW-1185">Reference proteome</keyword>
<dbReference type="RefSeq" id="WP_185270642.1">
    <property type="nucleotide sequence ID" value="NZ_CP055156.1"/>
</dbReference>
<sequence>MNDCEPKGELVLLCSNGYFVEKILYSNIQFDQKEILHKSLISLANVQSFDAVLQLVSEIRTNGSTTDWPIQIVLGEHPYNFTFAGTSLHEHVVLTASVEGADLKLIPVASKISKNKFSHLFAPGTLASEDILLMEEINRMKSN</sequence>
<reference evidence="1 2" key="1">
    <citation type="journal article" date="2018" name="Int. J. Syst. Evol. Microbiol.">
        <title>Adhaeribacter swui sp. nov., isolated from wet mud.</title>
        <authorList>
            <person name="Kim D.U."/>
            <person name="Kim K.W."/>
            <person name="Kang M.S."/>
            <person name="Kim J.Y."/>
            <person name="Jang J.H."/>
            <person name="Kim M.K."/>
        </authorList>
    </citation>
    <scope>NUCLEOTIDE SEQUENCE [LARGE SCALE GENOMIC DNA]</scope>
    <source>
        <strain evidence="1 2">KCTC 52873</strain>
    </source>
</reference>
<evidence type="ECO:0000313" key="1">
    <source>
        <dbReference type="EMBL" id="QNF34161.1"/>
    </source>
</evidence>
<protein>
    <submittedName>
        <fullName evidence="1">Uncharacterized protein</fullName>
    </submittedName>
</protein>
<evidence type="ECO:0000313" key="2">
    <source>
        <dbReference type="Proteomes" id="UP000515237"/>
    </source>
</evidence>
<dbReference type="Proteomes" id="UP000515237">
    <property type="component" value="Chromosome"/>
</dbReference>